<evidence type="ECO:0000259" key="8">
    <source>
        <dbReference type="Pfam" id="PF02771"/>
    </source>
</evidence>
<dbReference type="PANTHER" id="PTHR43292:SF3">
    <property type="entry name" value="ACYL-COA DEHYDROGENASE FADE29"/>
    <property type="match status" value="1"/>
</dbReference>
<dbReference type="EMBL" id="CAFBOL010000096">
    <property type="protein sequence ID" value="CAB5007754.1"/>
    <property type="molecule type" value="Genomic_DNA"/>
</dbReference>
<dbReference type="GO" id="GO:0050660">
    <property type="term" value="F:flavin adenine dinucleotide binding"/>
    <property type="evidence" value="ECO:0007669"/>
    <property type="project" value="InterPro"/>
</dbReference>
<evidence type="ECO:0000313" key="10">
    <source>
        <dbReference type="EMBL" id="CAB4738717.1"/>
    </source>
</evidence>
<dbReference type="FunFam" id="2.40.110.10:FF:000011">
    <property type="entry name" value="Acyl-CoA dehydrogenase FadE34"/>
    <property type="match status" value="1"/>
</dbReference>
<feature type="domain" description="Acyl-CoA dehydrogenase/oxidase N-terminal" evidence="8">
    <location>
        <begin position="5"/>
        <end position="107"/>
    </location>
</feature>
<evidence type="ECO:0000256" key="2">
    <source>
        <dbReference type="ARBA" id="ARBA00009347"/>
    </source>
</evidence>
<dbReference type="Pfam" id="PF02770">
    <property type="entry name" value="Acyl-CoA_dh_M"/>
    <property type="match status" value="1"/>
</dbReference>
<sequence length="372" mass="39960">MSTEHLSLAAAELRSVLERIMPAHHAKWGDSDEWEALTDFQRELGTAGWGASSWPVEIGGKGLDVPDQLACDEEFARAKAPRRVAVFGTNNVGPTIAAVGTTEQKKSLQAILMGDEIWCQGFSEPDAGSDLAGLRTKADVTDDGFIVNGQKVWTSIGLNATHCMLLCRTDPDAMKHKGISALLVPMDTPGLTRRAIKQINGEAEFAELFFDNMFVPRTALLGPLHEGWRVTMTTLGFERAGVLSVAGNLVGKVTAMMHSQHLADAPAALRDRALHTYSKALILEWMGQRALAETTDGPGAVSSLIKLFWSHLGAEFAEVNADVVGIGLIAGLEPDAANELLTSRSSKIAGGTSEVMKNLIGERNLGLPREPR</sequence>
<keyword evidence="3" id="KW-0285">Flavoprotein</keyword>
<feature type="domain" description="Acyl-CoA dehydrogenase/oxidase C-terminal" evidence="6">
    <location>
        <begin position="226"/>
        <end position="363"/>
    </location>
</feature>
<dbReference type="InterPro" id="IPR009100">
    <property type="entry name" value="AcylCoA_DH/oxidase_NM_dom_sf"/>
</dbReference>
<dbReference type="EMBL" id="CAFBIY010000004">
    <property type="protein sequence ID" value="CAB4846222.1"/>
    <property type="molecule type" value="Genomic_DNA"/>
</dbReference>
<organism evidence="11">
    <name type="scientific">freshwater metagenome</name>
    <dbReference type="NCBI Taxonomy" id="449393"/>
    <lineage>
        <taxon>unclassified sequences</taxon>
        <taxon>metagenomes</taxon>
        <taxon>ecological metagenomes</taxon>
    </lineage>
</organism>
<dbReference type="EMBL" id="CAEZYF010000022">
    <property type="protein sequence ID" value="CAB4738717.1"/>
    <property type="molecule type" value="Genomic_DNA"/>
</dbReference>
<evidence type="ECO:0000256" key="4">
    <source>
        <dbReference type="ARBA" id="ARBA00022827"/>
    </source>
</evidence>
<gene>
    <name evidence="10" type="ORF">UFOPK2656_02739</name>
    <name evidence="11" type="ORF">UFOPK3099_00770</name>
    <name evidence="12" type="ORF">UFOPK3267_00155</name>
    <name evidence="13" type="ORF">UFOPK3651_02733</name>
    <name evidence="14" type="ORF">UFOPK3931_02628</name>
    <name evidence="9" type="ORF">UFOPK4189_02881</name>
</gene>
<dbReference type="InterPro" id="IPR037069">
    <property type="entry name" value="AcylCoA_DH/ox_N_sf"/>
</dbReference>
<dbReference type="EMBL" id="CAFAAV010000043">
    <property type="protein sequence ID" value="CAB4811477.1"/>
    <property type="molecule type" value="Genomic_DNA"/>
</dbReference>
<name>A0A6J6Z1U5_9ZZZZ</name>
<dbReference type="GO" id="GO:0016627">
    <property type="term" value="F:oxidoreductase activity, acting on the CH-CH group of donors"/>
    <property type="evidence" value="ECO:0007669"/>
    <property type="project" value="InterPro"/>
</dbReference>
<dbReference type="Gene3D" id="2.40.110.10">
    <property type="entry name" value="Butyryl-CoA Dehydrogenase, subunit A, domain 2"/>
    <property type="match status" value="1"/>
</dbReference>
<feature type="domain" description="Acyl-CoA oxidase/dehydrogenase middle" evidence="7">
    <location>
        <begin position="119"/>
        <end position="213"/>
    </location>
</feature>
<proteinExistence type="inferred from homology"/>
<comment type="cofactor">
    <cofactor evidence="1">
        <name>FAD</name>
        <dbReference type="ChEBI" id="CHEBI:57692"/>
    </cofactor>
</comment>
<dbReference type="InterPro" id="IPR052161">
    <property type="entry name" value="Mycobact_Acyl-CoA_DH"/>
</dbReference>
<protein>
    <submittedName>
        <fullName evidence="11">Unannotated protein</fullName>
    </submittedName>
</protein>
<dbReference type="Pfam" id="PF00441">
    <property type="entry name" value="Acyl-CoA_dh_1"/>
    <property type="match status" value="1"/>
</dbReference>
<evidence type="ECO:0000259" key="6">
    <source>
        <dbReference type="Pfam" id="PF00441"/>
    </source>
</evidence>
<evidence type="ECO:0000313" key="13">
    <source>
        <dbReference type="EMBL" id="CAB4949300.1"/>
    </source>
</evidence>
<evidence type="ECO:0000313" key="9">
    <source>
        <dbReference type="EMBL" id="CAB4365125.1"/>
    </source>
</evidence>
<dbReference type="PANTHER" id="PTHR43292">
    <property type="entry name" value="ACYL-COA DEHYDROGENASE"/>
    <property type="match status" value="1"/>
</dbReference>
<evidence type="ECO:0000256" key="3">
    <source>
        <dbReference type="ARBA" id="ARBA00022630"/>
    </source>
</evidence>
<accession>A0A6J6Z1U5</accession>
<evidence type="ECO:0000256" key="1">
    <source>
        <dbReference type="ARBA" id="ARBA00001974"/>
    </source>
</evidence>
<dbReference type="EMBL" id="CAFBMT010000020">
    <property type="protein sequence ID" value="CAB4949300.1"/>
    <property type="molecule type" value="Genomic_DNA"/>
</dbReference>
<dbReference type="InterPro" id="IPR046373">
    <property type="entry name" value="Acyl-CoA_Oxase/DH_mid-dom_sf"/>
</dbReference>
<dbReference type="SUPFAM" id="SSF47203">
    <property type="entry name" value="Acyl-CoA dehydrogenase C-terminal domain-like"/>
    <property type="match status" value="1"/>
</dbReference>
<dbReference type="Pfam" id="PF02771">
    <property type="entry name" value="Acyl-CoA_dh_N"/>
    <property type="match status" value="1"/>
</dbReference>
<evidence type="ECO:0000259" key="7">
    <source>
        <dbReference type="Pfam" id="PF02770"/>
    </source>
</evidence>
<comment type="similarity">
    <text evidence="2">Belongs to the acyl-CoA dehydrogenase family.</text>
</comment>
<reference evidence="11" key="1">
    <citation type="submission" date="2020-05" db="EMBL/GenBank/DDBJ databases">
        <authorList>
            <person name="Chiriac C."/>
            <person name="Salcher M."/>
            <person name="Ghai R."/>
            <person name="Kavagutti S V."/>
        </authorList>
    </citation>
    <scope>NUCLEOTIDE SEQUENCE</scope>
</reference>
<evidence type="ECO:0000313" key="14">
    <source>
        <dbReference type="EMBL" id="CAB5007754.1"/>
    </source>
</evidence>
<dbReference type="InterPro" id="IPR009075">
    <property type="entry name" value="AcylCo_DH/oxidase_C"/>
</dbReference>
<evidence type="ECO:0000313" key="12">
    <source>
        <dbReference type="EMBL" id="CAB4846222.1"/>
    </source>
</evidence>
<dbReference type="InterPro" id="IPR013786">
    <property type="entry name" value="AcylCoA_DH/ox_N"/>
</dbReference>
<dbReference type="Gene3D" id="1.10.540.10">
    <property type="entry name" value="Acyl-CoA dehydrogenase/oxidase, N-terminal domain"/>
    <property type="match status" value="1"/>
</dbReference>
<evidence type="ECO:0000256" key="5">
    <source>
        <dbReference type="ARBA" id="ARBA00023002"/>
    </source>
</evidence>
<dbReference type="AlphaFoldDB" id="A0A6J6Z1U5"/>
<dbReference type="Gene3D" id="1.20.140.10">
    <property type="entry name" value="Butyryl-CoA Dehydrogenase, subunit A, domain 3"/>
    <property type="match status" value="1"/>
</dbReference>
<dbReference type="SUPFAM" id="SSF56645">
    <property type="entry name" value="Acyl-CoA dehydrogenase NM domain-like"/>
    <property type="match status" value="1"/>
</dbReference>
<keyword evidence="5" id="KW-0560">Oxidoreductase</keyword>
<dbReference type="GO" id="GO:0005886">
    <property type="term" value="C:plasma membrane"/>
    <property type="evidence" value="ECO:0007669"/>
    <property type="project" value="TreeGrafter"/>
</dbReference>
<keyword evidence="4" id="KW-0274">FAD</keyword>
<dbReference type="InterPro" id="IPR006091">
    <property type="entry name" value="Acyl-CoA_Oxase/DH_mid-dom"/>
</dbReference>
<evidence type="ECO:0000313" key="11">
    <source>
        <dbReference type="EMBL" id="CAB4811477.1"/>
    </source>
</evidence>
<dbReference type="EMBL" id="CAESGF010000024">
    <property type="protein sequence ID" value="CAB4365125.1"/>
    <property type="molecule type" value="Genomic_DNA"/>
</dbReference>
<dbReference type="InterPro" id="IPR036250">
    <property type="entry name" value="AcylCo_DH-like_C"/>
</dbReference>